<proteinExistence type="predicted"/>
<feature type="non-terminal residue" evidence="2">
    <location>
        <position position="1"/>
    </location>
</feature>
<gene>
    <name evidence="2" type="ORF">AX774_g6195</name>
    <name evidence="1" type="ORF">AX774_g7208</name>
</gene>
<dbReference type="OrthoDB" id="5597136at2759"/>
<dbReference type="SUPFAM" id="SSF50630">
    <property type="entry name" value="Acid proteases"/>
    <property type="match status" value="1"/>
</dbReference>
<dbReference type="EMBL" id="LSSK01001210">
    <property type="protein sequence ID" value="OMH80372.1"/>
    <property type="molecule type" value="Genomic_DNA"/>
</dbReference>
<dbReference type="InterPro" id="IPR021109">
    <property type="entry name" value="Peptidase_aspartic_dom_sf"/>
</dbReference>
<reference evidence="2" key="2">
    <citation type="submission" date="2017-01" db="EMBL/GenBank/DDBJ databases">
        <authorList>
            <person name="Mah S.A."/>
            <person name="Swanson W.J."/>
            <person name="Moy G.W."/>
            <person name="Vacquier V.D."/>
        </authorList>
    </citation>
    <scope>NUCLEOTIDE SEQUENCE [LARGE SCALE GENOMIC DNA]</scope>
    <source>
        <strain evidence="2">COL-18-3</strain>
    </source>
</reference>
<protein>
    <recommendedName>
        <fullName evidence="4">DNA damage-inducible protein 1</fullName>
    </recommendedName>
</protein>
<keyword evidence="3" id="KW-1185">Reference proteome</keyword>
<reference evidence="3" key="1">
    <citation type="submission" date="2017-01" db="EMBL/GenBank/DDBJ databases">
        <authorList>
            <person name="Wang Y."/>
            <person name="White M."/>
            <person name="Kvist S."/>
            <person name="Moncalvo J.-M."/>
        </authorList>
    </citation>
    <scope>NUCLEOTIDE SEQUENCE [LARGE SCALE GENOMIC DNA]</scope>
    <source>
        <strain evidence="3">COL-18-3</strain>
    </source>
</reference>
<accession>A0A1R1PHN7</accession>
<dbReference type="Proteomes" id="UP000188320">
    <property type="component" value="Unassembled WGS sequence"/>
</dbReference>
<dbReference type="AlphaFoldDB" id="A0A1R1PHN7"/>
<name>A0A1R1PHN7_ZANCU</name>
<evidence type="ECO:0008006" key="4">
    <source>
        <dbReference type="Google" id="ProtNLM"/>
    </source>
</evidence>
<organism evidence="2 3">
    <name type="scientific">Zancudomyces culisetae</name>
    <name type="common">Gut fungus</name>
    <name type="synonym">Smittium culisetae</name>
    <dbReference type="NCBI Taxonomy" id="1213189"/>
    <lineage>
        <taxon>Eukaryota</taxon>
        <taxon>Fungi</taxon>
        <taxon>Fungi incertae sedis</taxon>
        <taxon>Zoopagomycota</taxon>
        <taxon>Kickxellomycotina</taxon>
        <taxon>Harpellomycetes</taxon>
        <taxon>Harpellales</taxon>
        <taxon>Legeriomycetaceae</taxon>
        <taxon>Zancudomyces</taxon>
    </lineage>
</organism>
<evidence type="ECO:0000313" key="2">
    <source>
        <dbReference type="EMBL" id="OMH80372.1"/>
    </source>
</evidence>
<dbReference type="EMBL" id="LSSK01001567">
    <property type="protein sequence ID" value="OMH79378.1"/>
    <property type="molecule type" value="Genomic_DNA"/>
</dbReference>
<dbReference type="Pfam" id="PF08284">
    <property type="entry name" value="RVP_2"/>
    <property type="match status" value="1"/>
</dbReference>
<evidence type="ECO:0000313" key="3">
    <source>
        <dbReference type="Proteomes" id="UP000188320"/>
    </source>
</evidence>
<sequence length="230" mass="26026">LEIHETNHLEMMRIEDTWNELSTLEKRKLLDLDRPDKIKIRRSHEEPTNHTYYNRYQGKQNYSVMRNLHNVRADITIGQLIEVCPAVREELNQASTSKVNIKTMDAQSRNSNCKTIVTVNGVKYQAVVDTGAACSIISRGLAQLMKMQNTSTTSETIVTADGANHQIKYKVVGAPITINGKEYIANLLILEIDTHSLVLVTDWLKLHGAIINMNNSTLSLPKDNTELQKK</sequence>
<dbReference type="Gene3D" id="2.40.70.10">
    <property type="entry name" value="Acid Proteases"/>
    <property type="match status" value="1"/>
</dbReference>
<evidence type="ECO:0000313" key="1">
    <source>
        <dbReference type="EMBL" id="OMH79378.1"/>
    </source>
</evidence>
<dbReference type="CDD" id="cd00303">
    <property type="entry name" value="retropepsin_like"/>
    <property type="match status" value="1"/>
</dbReference>
<comment type="caution">
    <text evidence="2">The sequence shown here is derived from an EMBL/GenBank/DDBJ whole genome shotgun (WGS) entry which is preliminary data.</text>
</comment>